<evidence type="ECO:0000256" key="2">
    <source>
        <dbReference type="SAM" id="Phobius"/>
    </source>
</evidence>
<accession>A0A176QCU8</accession>
<dbReference type="NCBIfam" id="NF041390">
    <property type="entry name" value="TadE_Rv3655c"/>
    <property type="match status" value="1"/>
</dbReference>
<dbReference type="RefSeq" id="WP_068272953.1">
    <property type="nucleotide sequence ID" value="NZ_LQZG01000002.1"/>
</dbReference>
<comment type="caution">
    <text evidence="3">The sequence shown here is derived from an EMBL/GenBank/DDBJ whole genome shotgun (WGS) entry which is preliminary data.</text>
</comment>
<reference evidence="3 4" key="1">
    <citation type="submission" date="2016-01" db="EMBL/GenBank/DDBJ databases">
        <title>Janibacter melonis strain CD11_4 genome sequencing and assembly.</title>
        <authorList>
            <person name="Nair G.R."/>
            <person name="Kaur G."/>
            <person name="Chander A.M."/>
            <person name="Mayilraj S."/>
        </authorList>
    </citation>
    <scope>NUCLEOTIDE SEQUENCE [LARGE SCALE GENOMIC DNA]</scope>
    <source>
        <strain evidence="3 4">CD11-4</strain>
    </source>
</reference>
<name>A0A176QCU8_9MICO</name>
<protein>
    <recommendedName>
        <fullName evidence="5">Pilus assembly protein TadE</fullName>
    </recommendedName>
</protein>
<keyword evidence="2" id="KW-0472">Membrane</keyword>
<evidence type="ECO:0000313" key="4">
    <source>
        <dbReference type="Proteomes" id="UP000076976"/>
    </source>
</evidence>
<gene>
    <name evidence="3" type="ORF">AWH69_05545</name>
</gene>
<keyword evidence="4" id="KW-1185">Reference proteome</keyword>
<evidence type="ECO:0000256" key="1">
    <source>
        <dbReference type="SAM" id="MobiDB-lite"/>
    </source>
</evidence>
<keyword evidence="2" id="KW-1133">Transmembrane helix</keyword>
<dbReference type="Proteomes" id="UP000076976">
    <property type="component" value="Unassembled WGS sequence"/>
</dbReference>
<keyword evidence="2" id="KW-0812">Transmembrane</keyword>
<proteinExistence type="predicted"/>
<dbReference type="STRING" id="262209.AWH69_05545"/>
<feature type="compositionally biased region" description="Basic and acidic residues" evidence="1">
    <location>
        <begin position="62"/>
        <end position="77"/>
    </location>
</feature>
<organism evidence="3 4">
    <name type="scientific">Janibacter melonis</name>
    <dbReference type="NCBI Taxonomy" id="262209"/>
    <lineage>
        <taxon>Bacteria</taxon>
        <taxon>Bacillati</taxon>
        <taxon>Actinomycetota</taxon>
        <taxon>Actinomycetes</taxon>
        <taxon>Micrococcales</taxon>
        <taxon>Intrasporangiaceae</taxon>
        <taxon>Janibacter</taxon>
    </lineage>
</organism>
<evidence type="ECO:0000313" key="3">
    <source>
        <dbReference type="EMBL" id="OAB87531.1"/>
    </source>
</evidence>
<evidence type="ECO:0008006" key="5">
    <source>
        <dbReference type="Google" id="ProtNLM"/>
    </source>
</evidence>
<dbReference type="AlphaFoldDB" id="A0A176QCU8"/>
<feature type="transmembrane region" description="Helical" evidence="2">
    <location>
        <begin position="24"/>
        <end position="46"/>
    </location>
</feature>
<dbReference type="EMBL" id="LQZG01000002">
    <property type="protein sequence ID" value="OAB87531.1"/>
    <property type="molecule type" value="Genomic_DNA"/>
</dbReference>
<sequence length="127" mass="12901">MSSPRRWACAERWRGAAGTVTAEIAVAVPAVVLVLSLALSGIALGADSVRCHDAARVGARELARGESEGRAVSDARRALPRGSSVTASRSGDQVVVVVSVPPPSALRGIGVGSGPRCSSTARVEEVT</sequence>
<dbReference type="InterPro" id="IPR049790">
    <property type="entry name" value="Rv3655c/TadE"/>
</dbReference>
<feature type="region of interest" description="Disordered" evidence="1">
    <location>
        <begin position="62"/>
        <end position="91"/>
    </location>
</feature>